<evidence type="ECO:0000256" key="9">
    <source>
        <dbReference type="RuleBase" id="RU004504"/>
    </source>
</evidence>
<keyword evidence="7" id="KW-0408">Iron</keyword>
<feature type="domain" description="Aminotransferase class V" evidence="10">
    <location>
        <begin position="24"/>
        <end position="365"/>
    </location>
</feature>
<organism evidence="11">
    <name type="scientific">Ignisphaera aggregans</name>
    <dbReference type="NCBI Taxonomy" id="334771"/>
    <lineage>
        <taxon>Archaea</taxon>
        <taxon>Thermoproteota</taxon>
        <taxon>Thermoprotei</taxon>
        <taxon>Desulfurococcales</taxon>
        <taxon>Desulfurococcaceae</taxon>
        <taxon>Ignisphaera</taxon>
    </lineage>
</organism>
<keyword evidence="6" id="KW-0663">Pyridoxal phosphate</keyword>
<gene>
    <name evidence="11" type="ORF">ENM66_06610</name>
</gene>
<dbReference type="Pfam" id="PF00266">
    <property type="entry name" value="Aminotran_5"/>
    <property type="match status" value="1"/>
</dbReference>
<comment type="cofactor">
    <cofactor evidence="1 9">
        <name>pyridoxal 5'-phosphate</name>
        <dbReference type="ChEBI" id="CHEBI:597326"/>
    </cofactor>
</comment>
<dbReference type="Gene3D" id="3.40.640.10">
    <property type="entry name" value="Type I PLP-dependent aspartate aminotransferase-like (Major domain)"/>
    <property type="match status" value="1"/>
</dbReference>
<dbReference type="InterPro" id="IPR015422">
    <property type="entry name" value="PyrdxlP-dep_Trfase_small"/>
</dbReference>
<accession>A0A7J3Z8L9</accession>
<evidence type="ECO:0000259" key="10">
    <source>
        <dbReference type="Pfam" id="PF00266"/>
    </source>
</evidence>
<protein>
    <recommendedName>
        <fullName evidence="3">cysteine desulfurase</fullName>
        <ecNumber evidence="3">2.8.1.7</ecNumber>
    </recommendedName>
</protein>
<sequence length="409" mass="45894">MTVTTSQKIRELLRSHKQPSREAYFDLENSGLVLEEVLEFMMPYFNKYGYGHPSITHKPGWEALEVIYETKEIVSETINAKNLESIVFTHSGTEANNLAILGYLLKNRAKKGKVVVSAIEHLSVIFPAQTATELFGFRVQLVPVDEYGFVDPEILKYYVDRDTVLVSIQTINHEIGTIQRIKELVDTAKSANPNVVFHTDAADAYGWIPLDVQKLGVDMLTISSHKIHGPRGVGALYVREGVDLELPLKGQLSVEKYWPGVENVPLIAGFRKAVEIMFKDFESRVNYVKKLRDKLLQGIIDNVPDVLVNGPLGELRAPNNLNTSFLYVEGEALTVELSLHGVYVSSGSACTSRVLEPSHVLLAIGRKHEEAHGSILFKLSHIHREEDINYALEVIPKAVERLRKISAWK</sequence>
<reference evidence="11" key="1">
    <citation type="journal article" date="2020" name="mSystems">
        <title>Genome- and Community-Level Interaction Insights into Carbon Utilization and Element Cycling Functions of Hydrothermarchaeota in Hydrothermal Sediment.</title>
        <authorList>
            <person name="Zhou Z."/>
            <person name="Liu Y."/>
            <person name="Xu W."/>
            <person name="Pan J."/>
            <person name="Luo Z.H."/>
            <person name="Li M."/>
        </authorList>
    </citation>
    <scope>NUCLEOTIDE SEQUENCE [LARGE SCALE GENOMIC DNA]</scope>
    <source>
        <strain evidence="11">SpSt-1105</strain>
    </source>
</reference>
<dbReference type="PANTHER" id="PTHR11601:SF34">
    <property type="entry name" value="CYSTEINE DESULFURASE"/>
    <property type="match status" value="1"/>
</dbReference>
<comment type="caution">
    <text evidence="11">The sequence shown here is derived from an EMBL/GenBank/DDBJ whole genome shotgun (WGS) entry which is preliminary data.</text>
</comment>
<evidence type="ECO:0000256" key="2">
    <source>
        <dbReference type="ARBA" id="ARBA00006490"/>
    </source>
</evidence>
<dbReference type="GO" id="GO:0031071">
    <property type="term" value="F:cysteine desulfurase activity"/>
    <property type="evidence" value="ECO:0007669"/>
    <property type="project" value="UniProtKB-EC"/>
</dbReference>
<evidence type="ECO:0000256" key="3">
    <source>
        <dbReference type="ARBA" id="ARBA00012239"/>
    </source>
</evidence>
<evidence type="ECO:0000256" key="6">
    <source>
        <dbReference type="ARBA" id="ARBA00022898"/>
    </source>
</evidence>
<dbReference type="PANTHER" id="PTHR11601">
    <property type="entry name" value="CYSTEINE DESULFURYLASE FAMILY MEMBER"/>
    <property type="match status" value="1"/>
</dbReference>
<dbReference type="Gene3D" id="3.90.1150.10">
    <property type="entry name" value="Aspartate Aminotransferase, domain 1"/>
    <property type="match status" value="1"/>
</dbReference>
<evidence type="ECO:0000256" key="5">
    <source>
        <dbReference type="ARBA" id="ARBA00022723"/>
    </source>
</evidence>
<keyword evidence="4" id="KW-0808">Transferase</keyword>
<dbReference type="Gene3D" id="1.10.260.50">
    <property type="match status" value="1"/>
</dbReference>
<dbReference type="PROSITE" id="PS00595">
    <property type="entry name" value="AA_TRANSFER_CLASS_5"/>
    <property type="match status" value="1"/>
</dbReference>
<dbReference type="InterPro" id="IPR000192">
    <property type="entry name" value="Aminotrans_V_dom"/>
</dbReference>
<dbReference type="GO" id="GO:0051536">
    <property type="term" value="F:iron-sulfur cluster binding"/>
    <property type="evidence" value="ECO:0007669"/>
    <property type="project" value="UniProtKB-KW"/>
</dbReference>
<keyword evidence="5" id="KW-0479">Metal-binding</keyword>
<evidence type="ECO:0000256" key="4">
    <source>
        <dbReference type="ARBA" id="ARBA00022679"/>
    </source>
</evidence>
<evidence type="ECO:0000256" key="1">
    <source>
        <dbReference type="ARBA" id="ARBA00001933"/>
    </source>
</evidence>
<dbReference type="GO" id="GO:0046872">
    <property type="term" value="F:metal ion binding"/>
    <property type="evidence" value="ECO:0007669"/>
    <property type="project" value="UniProtKB-KW"/>
</dbReference>
<comment type="similarity">
    <text evidence="2">Belongs to the class-V pyridoxal-phosphate-dependent aminotransferase family. NifS/IscS subfamily.</text>
</comment>
<name>A0A7J3Z8L9_9CREN</name>
<dbReference type="InterPro" id="IPR020578">
    <property type="entry name" value="Aminotrans_V_PyrdxlP_BS"/>
</dbReference>
<dbReference type="InterPro" id="IPR016454">
    <property type="entry name" value="Cysteine_dSase"/>
</dbReference>
<keyword evidence="8" id="KW-0411">Iron-sulfur</keyword>
<dbReference type="EMBL" id="DRYQ01000093">
    <property type="protein sequence ID" value="HHQ51002.1"/>
    <property type="molecule type" value="Genomic_DNA"/>
</dbReference>
<dbReference type="AlphaFoldDB" id="A0A7J3Z8L9"/>
<evidence type="ECO:0000313" key="11">
    <source>
        <dbReference type="EMBL" id="HHQ51002.1"/>
    </source>
</evidence>
<dbReference type="EC" id="2.8.1.7" evidence="3"/>
<dbReference type="SUPFAM" id="SSF53383">
    <property type="entry name" value="PLP-dependent transferases"/>
    <property type="match status" value="1"/>
</dbReference>
<dbReference type="InterPro" id="IPR015424">
    <property type="entry name" value="PyrdxlP-dep_Trfase"/>
</dbReference>
<proteinExistence type="inferred from homology"/>
<evidence type="ECO:0000256" key="8">
    <source>
        <dbReference type="ARBA" id="ARBA00023014"/>
    </source>
</evidence>
<evidence type="ECO:0000256" key="7">
    <source>
        <dbReference type="ARBA" id="ARBA00023004"/>
    </source>
</evidence>
<dbReference type="InterPro" id="IPR015421">
    <property type="entry name" value="PyrdxlP-dep_Trfase_major"/>
</dbReference>
<dbReference type="PIRSF" id="PIRSF005572">
    <property type="entry name" value="NifS"/>
    <property type="match status" value="1"/>
</dbReference>